<dbReference type="OrthoDB" id="9794954at2"/>
<proteinExistence type="inferred from homology"/>
<feature type="domain" description="Pyruvate:ferredoxin oxidoreductase core" evidence="10">
    <location>
        <begin position="285"/>
        <end position="389"/>
    </location>
</feature>
<reference evidence="11 12" key="1">
    <citation type="submission" date="2016-10" db="EMBL/GenBank/DDBJ databases">
        <authorList>
            <person name="de Groot N.N."/>
        </authorList>
    </citation>
    <scope>NUCLEOTIDE SEQUENCE [LARGE SCALE GENOMIC DNA]</scope>
    <source>
        <strain evidence="11 12">DSM 2895</strain>
    </source>
</reference>
<keyword evidence="4" id="KW-0249">Electron transport</keyword>
<dbReference type="Gene3D" id="3.40.50.920">
    <property type="match status" value="1"/>
</dbReference>
<dbReference type="InterPro" id="IPR029061">
    <property type="entry name" value="THDP-binding"/>
</dbReference>
<keyword evidence="3" id="KW-0004">4Fe-4S</keyword>
<evidence type="ECO:0000256" key="4">
    <source>
        <dbReference type="ARBA" id="ARBA00022982"/>
    </source>
</evidence>
<dbReference type="GO" id="GO:0016491">
    <property type="term" value="F:oxidoreductase activity"/>
    <property type="evidence" value="ECO:0007669"/>
    <property type="project" value="UniProtKB-KW"/>
</dbReference>
<dbReference type="GO" id="GO:0051539">
    <property type="term" value="F:4 iron, 4 sulfur cluster binding"/>
    <property type="evidence" value="ECO:0007669"/>
    <property type="project" value="UniProtKB-KW"/>
</dbReference>
<keyword evidence="3" id="KW-0479">Metal-binding</keyword>
<dbReference type="CDD" id="cd07034">
    <property type="entry name" value="TPP_PYR_PFOR_IOR-alpha_like"/>
    <property type="match status" value="1"/>
</dbReference>
<evidence type="ECO:0000313" key="12">
    <source>
        <dbReference type="Proteomes" id="UP000182836"/>
    </source>
</evidence>
<dbReference type="Proteomes" id="UP000182836">
    <property type="component" value="Unassembled WGS sequence"/>
</dbReference>
<protein>
    <submittedName>
        <fullName evidence="11">Pyruvate ferredoxin oxidoreductase alpha subunit</fullName>
    </submittedName>
</protein>
<sequence length="771" mass="84947">MAIEYDREKAALTAAIKETMPEQSLTFESGNEMAAMAAAQINYHLMGYFPITPSTEVAQYLDMMKTRGEHDIVLIPADGEHGSAGVCYGAAAAGGRVFNATSANGFLYMLEQLPVQSGTRFPMVLNLVTRAISGPLDIRGDHSDLYYGLNIGWPILLARDPQAVYDMNIIALRVAEHADVRLPVMVAYDGFFTSHQKRRVRYFADRGTVQSFVGEMPSGYVHALDPENPITIGPYMNDPDLINNNYQQSEAMYRAGEIFKQVADEYEKISGRKYEALDLYRMEDAEVAVFLLNSAAETAKDVADQLRAKGIKAGVISPNMIRPWPAKEIQKACKNLKAIMIGERADSYGGYGGNLTHELKATLQEMKGNETVVVSRVFGVGGKDFYHDDAEAFFDLAIEAAELGLAQIPFDYFGHTPGNPELAPKRVLAPLHGDAFKSGLIQVTPNEQTGKLNVKIPPLRALTGKPKRIAPGHGACPGCGIFPGLELFFKGIEGDIVVLFQTGCAMVVTTGYPYSSHKQTYIHNLFQNGAATLSGAVEMFYERKRRGEIQVGDDFTFVMVTGDGGMDIGMGPAIGTALRNHRMIVLEYDNEGYMNTGSQLSYSTPMGHMTSTSGVGKAQGGKTFHHKDTAQIMAATNIPYVFTGTEAFPQDLLKKAAKAQWYAQNAGMVYGKILIACPLNWKSADEQGQTIVEAAVNSCFFPLYEIENGITNITYDPEARNKRIEVQDWLSLMGKTKHMTKPEYAEMLTSFAGEVERRWRRLKAKHENEYL</sequence>
<dbReference type="InterPro" id="IPR011766">
    <property type="entry name" value="TPP_enzyme_TPP-bd"/>
</dbReference>
<dbReference type="FunFam" id="3.40.50.970:FF:000012">
    <property type="entry name" value="Pyruvate:ferredoxin (Flavodoxin) oxidoreductase"/>
    <property type="match status" value="1"/>
</dbReference>
<dbReference type="PANTHER" id="PTHR32154">
    <property type="entry name" value="PYRUVATE-FLAVODOXIN OXIDOREDUCTASE-RELATED"/>
    <property type="match status" value="1"/>
</dbReference>
<evidence type="ECO:0000259" key="9">
    <source>
        <dbReference type="Pfam" id="PF02775"/>
    </source>
</evidence>
<feature type="domain" description="Thiamine pyrophosphate enzyme TPP-binding" evidence="9">
    <location>
        <begin position="554"/>
        <end position="659"/>
    </location>
</feature>
<dbReference type="AlphaFoldDB" id="A0A1G8H6I4"/>
<dbReference type="InterPro" id="IPR033412">
    <property type="entry name" value="PFOR_II"/>
</dbReference>
<dbReference type="Pfam" id="PF01855">
    <property type="entry name" value="POR_N"/>
    <property type="match status" value="1"/>
</dbReference>
<dbReference type="GO" id="GO:0030976">
    <property type="term" value="F:thiamine pyrophosphate binding"/>
    <property type="evidence" value="ECO:0007669"/>
    <property type="project" value="InterPro"/>
</dbReference>
<keyword evidence="2" id="KW-0813">Transport</keyword>
<dbReference type="Pfam" id="PF17147">
    <property type="entry name" value="PFOR_II"/>
    <property type="match status" value="1"/>
</dbReference>
<keyword evidence="7" id="KW-0411">Iron-sulfur</keyword>
<dbReference type="GeneID" id="42308184"/>
<evidence type="ECO:0000256" key="1">
    <source>
        <dbReference type="ARBA" id="ARBA00009032"/>
    </source>
</evidence>
<evidence type="ECO:0000256" key="2">
    <source>
        <dbReference type="ARBA" id="ARBA00022448"/>
    </source>
</evidence>
<dbReference type="InterPro" id="IPR050722">
    <property type="entry name" value="Pyruvate:ferred/Flavod_OxRd"/>
</dbReference>
<dbReference type="PANTHER" id="PTHR32154:SF0">
    <property type="entry name" value="PYRUVATE-FLAVODOXIN OXIDOREDUCTASE-RELATED"/>
    <property type="match status" value="1"/>
</dbReference>
<gene>
    <name evidence="11" type="ORF">SAMN04487909_101271</name>
</gene>
<organism evidence="11 12">
    <name type="scientific">Aneurinibacillus migulanus</name>
    <name type="common">Bacillus migulanus</name>
    <dbReference type="NCBI Taxonomy" id="47500"/>
    <lineage>
        <taxon>Bacteria</taxon>
        <taxon>Bacillati</taxon>
        <taxon>Bacillota</taxon>
        <taxon>Bacilli</taxon>
        <taxon>Bacillales</taxon>
        <taxon>Paenibacillaceae</taxon>
        <taxon>Aneurinibacillus group</taxon>
        <taxon>Aneurinibacillus</taxon>
    </lineage>
</organism>
<evidence type="ECO:0000313" key="11">
    <source>
        <dbReference type="EMBL" id="SDI02225.1"/>
    </source>
</evidence>
<dbReference type="Pfam" id="PF02775">
    <property type="entry name" value="TPP_enzyme_C"/>
    <property type="match status" value="1"/>
</dbReference>
<evidence type="ECO:0000256" key="3">
    <source>
        <dbReference type="ARBA" id="ARBA00022485"/>
    </source>
</evidence>
<dbReference type="SUPFAM" id="SSF52922">
    <property type="entry name" value="TK C-terminal domain-like"/>
    <property type="match status" value="1"/>
</dbReference>
<keyword evidence="11" id="KW-0670">Pyruvate</keyword>
<dbReference type="InterPro" id="IPR002880">
    <property type="entry name" value="Pyrv_Fd/Flavodoxin_OxRdtase_N"/>
</dbReference>
<dbReference type="GO" id="GO:0006979">
    <property type="term" value="P:response to oxidative stress"/>
    <property type="evidence" value="ECO:0007669"/>
    <property type="project" value="TreeGrafter"/>
</dbReference>
<evidence type="ECO:0000259" key="10">
    <source>
        <dbReference type="Pfam" id="PF17147"/>
    </source>
</evidence>
<keyword evidence="6" id="KW-0408">Iron</keyword>
<dbReference type="Gene3D" id="3.40.50.970">
    <property type="match status" value="3"/>
</dbReference>
<feature type="domain" description="Pyruvate flavodoxin/ferredoxin oxidoreductase pyrimidine binding" evidence="8">
    <location>
        <begin position="37"/>
        <end position="263"/>
    </location>
</feature>
<accession>A0A1G8H6I4</accession>
<comment type="similarity">
    <text evidence="1">Belongs to the pyruvate:ferredoxin/flavodoxin oxidoreductase family.</text>
</comment>
<name>A0A1G8H6I4_ANEMI</name>
<dbReference type="InterPro" id="IPR009014">
    <property type="entry name" value="Transketo_C/PFOR_II"/>
</dbReference>
<evidence type="ECO:0000256" key="6">
    <source>
        <dbReference type="ARBA" id="ARBA00023004"/>
    </source>
</evidence>
<dbReference type="EMBL" id="FNED01000001">
    <property type="protein sequence ID" value="SDI02225.1"/>
    <property type="molecule type" value="Genomic_DNA"/>
</dbReference>
<evidence type="ECO:0000256" key="5">
    <source>
        <dbReference type="ARBA" id="ARBA00023002"/>
    </source>
</evidence>
<dbReference type="RefSeq" id="WP_080787918.1">
    <property type="nucleotide sequence ID" value="NZ_BJOA01000229.1"/>
</dbReference>
<evidence type="ECO:0000259" key="8">
    <source>
        <dbReference type="Pfam" id="PF01855"/>
    </source>
</evidence>
<evidence type="ECO:0000256" key="7">
    <source>
        <dbReference type="ARBA" id="ARBA00023014"/>
    </source>
</evidence>
<keyword evidence="5" id="KW-0560">Oxidoreductase</keyword>
<dbReference type="SUPFAM" id="SSF52518">
    <property type="entry name" value="Thiamin diphosphate-binding fold (THDP-binding)"/>
    <property type="match status" value="2"/>
</dbReference>